<protein>
    <submittedName>
        <fullName evidence="1">Uncharacterized protein</fullName>
    </submittedName>
</protein>
<name>A0ABU5TEB5_9CYAN</name>
<dbReference type="EMBL" id="JAYGIE010000007">
    <property type="protein sequence ID" value="MEA5476603.1"/>
    <property type="molecule type" value="Genomic_DNA"/>
</dbReference>
<gene>
    <name evidence="1" type="ORF">VB774_03130</name>
</gene>
<accession>A0ABU5TEB5</accession>
<comment type="caution">
    <text evidence="1">The sequence shown here is derived from an EMBL/GenBank/DDBJ whole genome shotgun (WGS) entry which is preliminary data.</text>
</comment>
<organism evidence="1 2">
    <name type="scientific">Pseudanabaena galeata UHCC 0370</name>
    <dbReference type="NCBI Taxonomy" id="3110310"/>
    <lineage>
        <taxon>Bacteria</taxon>
        <taxon>Bacillati</taxon>
        <taxon>Cyanobacteriota</taxon>
        <taxon>Cyanophyceae</taxon>
        <taxon>Pseudanabaenales</taxon>
        <taxon>Pseudanabaenaceae</taxon>
        <taxon>Pseudanabaena</taxon>
    </lineage>
</organism>
<proteinExistence type="predicted"/>
<keyword evidence="2" id="KW-1185">Reference proteome</keyword>
<dbReference type="Proteomes" id="UP001301388">
    <property type="component" value="Unassembled WGS sequence"/>
</dbReference>
<evidence type="ECO:0000313" key="2">
    <source>
        <dbReference type="Proteomes" id="UP001301388"/>
    </source>
</evidence>
<reference evidence="1 2" key="1">
    <citation type="submission" date="2023-12" db="EMBL/GenBank/DDBJ databases">
        <title>Baltic Sea Cyanobacteria.</title>
        <authorList>
            <person name="Delbaje E."/>
            <person name="Fewer D.P."/>
            <person name="Shishido T.K."/>
        </authorList>
    </citation>
    <scope>NUCLEOTIDE SEQUENCE [LARGE SCALE GENOMIC DNA]</scope>
    <source>
        <strain evidence="1 2">UHCC 0370</strain>
    </source>
</reference>
<evidence type="ECO:0000313" key="1">
    <source>
        <dbReference type="EMBL" id="MEA5476603.1"/>
    </source>
</evidence>
<sequence>MNDFPDKATDTDRDRLNPNSVDIREMNIDDIAPIFHLGEQLFTSDLYPYSGFQMSVVRASHS</sequence>